<keyword evidence="3" id="KW-0597">Phosphoprotein</keyword>
<dbReference type="InterPro" id="IPR013655">
    <property type="entry name" value="PAS_fold_3"/>
</dbReference>
<dbReference type="Pfam" id="PF00072">
    <property type="entry name" value="Response_reg"/>
    <property type="match status" value="1"/>
</dbReference>
<dbReference type="RefSeq" id="WP_015774809.1">
    <property type="nucleotide sequence ID" value="NC_013173.1"/>
</dbReference>
<dbReference type="Gene3D" id="3.30.565.10">
    <property type="entry name" value="Histidine kinase-like ATPase, C-terminal domain"/>
    <property type="match status" value="1"/>
</dbReference>
<dbReference type="InterPro" id="IPR005467">
    <property type="entry name" value="His_kinase_dom"/>
</dbReference>
<evidence type="ECO:0000259" key="4">
    <source>
        <dbReference type="PROSITE" id="PS50109"/>
    </source>
</evidence>
<dbReference type="STRING" id="525897.Dbac_2643"/>
<comment type="catalytic activity">
    <reaction evidence="1">
        <text>ATP + protein L-histidine = ADP + protein N-phospho-L-histidine.</text>
        <dbReference type="EC" id="2.7.13.3"/>
    </reaction>
</comment>
<name>C7LSX0_DESBD</name>
<feature type="modified residue" description="4-aspartylphosphate" evidence="3">
    <location>
        <position position="62"/>
    </location>
</feature>
<dbReference type="SMART" id="SM00448">
    <property type="entry name" value="REC"/>
    <property type="match status" value="1"/>
</dbReference>
<evidence type="ECO:0000259" key="5">
    <source>
        <dbReference type="PROSITE" id="PS50110"/>
    </source>
</evidence>
<dbReference type="EMBL" id="CP001629">
    <property type="protein sequence ID" value="ACU90720.1"/>
    <property type="molecule type" value="Genomic_DNA"/>
</dbReference>
<reference evidence="8 9" key="1">
    <citation type="journal article" date="2009" name="Stand. Genomic Sci.">
        <title>Complete genome sequence of Desulfomicrobium baculatum type strain (X).</title>
        <authorList>
            <person name="Copeland A."/>
            <person name="Spring S."/>
            <person name="Goker M."/>
            <person name="Schneider S."/>
            <person name="Lapidus A."/>
            <person name="Del Rio T.G."/>
            <person name="Tice H."/>
            <person name="Cheng J.F."/>
            <person name="Chen F."/>
            <person name="Nolan M."/>
            <person name="Bruce D."/>
            <person name="Goodwin L."/>
            <person name="Pitluck S."/>
            <person name="Ivanova N."/>
            <person name="Mavrommatis K."/>
            <person name="Ovchinnikova G."/>
            <person name="Pati A."/>
            <person name="Chen A."/>
            <person name="Palaniappan K."/>
            <person name="Land M."/>
            <person name="Hauser L."/>
            <person name="Chang Y.J."/>
            <person name="Jeffries C.C."/>
            <person name="Meincke L."/>
            <person name="Sims D."/>
            <person name="Brettin T."/>
            <person name="Detter J.C."/>
            <person name="Han C."/>
            <person name="Chain P."/>
            <person name="Bristow J."/>
            <person name="Eisen J.A."/>
            <person name="Markowitz V."/>
            <person name="Hugenholtz P."/>
            <person name="Kyrpides N.C."/>
            <person name="Klenk H.P."/>
            <person name="Lucas S."/>
        </authorList>
    </citation>
    <scope>NUCLEOTIDE SEQUENCE [LARGE SCALE GENOMIC DNA]</scope>
    <source>
        <strain evidence="9">DSM 4028 / VKM B-1378 / X</strain>
    </source>
</reference>
<dbReference type="Gene3D" id="1.10.287.130">
    <property type="match status" value="1"/>
</dbReference>
<evidence type="ECO:0000259" key="6">
    <source>
        <dbReference type="PROSITE" id="PS50112"/>
    </source>
</evidence>
<dbReference type="SUPFAM" id="SSF55874">
    <property type="entry name" value="ATPase domain of HSP90 chaperone/DNA topoisomerase II/histidine kinase"/>
    <property type="match status" value="1"/>
</dbReference>
<keyword evidence="8" id="KW-0808">Transferase</keyword>
<dbReference type="InterPro" id="IPR001610">
    <property type="entry name" value="PAC"/>
</dbReference>
<dbReference type="SMART" id="SM00086">
    <property type="entry name" value="PAC"/>
    <property type="match status" value="1"/>
</dbReference>
<dbReference type="CDD" id="cd00130">
    <property type="entry name" value="PAS"/>
    <property type="match status" value="1"/>
</dbReference>
<keyword evidence="9" id="KW-1185">Reference proteome</keyword>
<dbReference type="InterPro" id="IPR001789">
    <property type="entry name" value="Sig_transdc_resp-reg_receiver"/>
</dbReference>
<dbReference type="Gene3D" id="3.30.450.20">
    <property type="entry name" value="PAS domain"/>
    <property type="match status" value="1"/>
</dbReference>
<dbReference type="InterPro" id="IPR011006">
    <property type="entry name" value="CheY-like_superfamily"/>
</dbReference>
<dbReference type="PRINTS" id="PR00344">
    <property type="entry name" value="BCTRLSENSOR"/>
</dbReference>
<proteinExistence type="predicted"/>
<evidence type="ECO:0000256" key="3">
    <source>
        <dbReference type="PROSITE-ProRule" id="PRU00169"/>
    </source>
</evidence>
<evidence type="ECO:0000313" key="8">
    <source>
        <dbReference type="EMBL" id="ACU90720.1"/>
    </source>
</evidence>
<dbReference type="eggNOG" id="COG0745">
    <property type="taxonomic scope" value="Bacteria"/>
</dbReference>
<dbReference type="PROSITE" id="PS50110">
    <property type="entry name" value="RESPONSE_REGULATORY"/>
    <property type="match status" value="1"/>
</dbReference>
<dbReference type="PANTHER" id="PTHR43065:SF42">
    <property type="entry name" value="TWO-COMPONENT SENSOR PPRA"/>
    <property type="match status" value="1"/>
</dbReference>
<dbReference type="PROSITE" id="PS50109">
    <property type="entry name" value="HIS_KIN"/>
    <property type="match status" value="1"/>
</dbReference>
<dbReference type="InterPro" id="IPR000700">
    <property type="entry name" value="PAS-assoc_C"/>
</dbReference>
<dbReference type="OrthoDB" id="9769169at2"/>
<dbReference type="GO" id="GO:0004673">
    <property type="term" value="F:protein histidine kinase activity"/>
    <property type="evidence" value="ECO:0007669"/>
    <property type="project" value="UniProtKB-EC"/>
</dbReference>
<dbReference type="InterPro" id="IPR036890">
    <property type="entry name" value="HATPase_C_sf"/>
</dbReference>
<dbReference type="SMART" id="SM00387">
    <property type="entry name" value="HATPase_c"/>
    <property type="match status" value="1"/>
</dbReference>
<dbReference type="eggNOG" id="COG4191">
    <property type="taxonomic scope" value="Bacteria"/>
</dbReference>
<feature type="domain" description="PAS" evidence="6">
    <location>
        <begin position="165"/>
        <end position="239"/>
    </location>
</feature>
<dbReference type="PANTHER" id="PTHR43065">
    <property type="entry name" value="SENSOR HISTIDINE KINASE"/>
    <property type="match status" value="1"/>
</dbReference>
<dbReference type="NCBIfam" id="TIGR00229">
    <property type="entry name" value="sensory_box"/>
    <property type="match status" value="1"/>
</dbReference>
<dbReference type="InterPro" id="IPR035965">
    <property type="entry name" value="PAS-like_dom_sf"/>
</dbReference>
<evidence type="ECO:0000256" key="2">
    <source>
        <dbReference type="ARBA" id="ARBA00012438"/>
    </source>
</evidence>
<dbReference type="InterPro" id="IPR003594">
    <property type="entry name" value="HATPase_dom"/>
</dbReference>
<dbReference type="Pfam" id="PF08447">
    <property type="entry name" value="PAS_3"/>
    <property type="match status" value="1"/>
</dbReference>
<protein>
    <recommendedName>
        <fullName evidence="2">histidine kinase</fullName>
        <ecNumber evidence="2">2.7.13.3</ecNumber>
    </recommendedName>
</protein>
<dbReference type="InterPro" id="IPR000014">
    <property type="entry name" value="PAS"/>
</dbReference>
<dbReference type="EC" id="2.7.13.3" evidence="2"/>
<dbReference type="KEGG" id="dba:Dbac_2643"/>
<evidence type="ECO:0000256" key="1">
    <source>
        <dbReference type="ARBA" id="ARBA00000085"/>
    </source>
</evidence>
<dbReference type="Pfam" id="PF02518">
    <property type="entry name" value="HATPase_c"/>
    <property type="match status" value="1"/>
</dbReference>
<dbReference type="Gene3D" id="3.40.50.2300">
    <property type="match status" value="1"/>
</dbReference>
<dbReference type="AlphaFoldDB" id="C7LSX0"/>
<dbReference type="SUPFAM" id="SSF55785">
    <property type="entry name" value="PYP-like sensor domain (PAS domain)"/>
    <property type="match status" value="1"/>
</dbReference>
<gene>
    <name evidence="8" type="ordered locus">Dbac_2643</name>
</gene>
<organism evidence="8 9">
    <name type="scientific">Desulfomicrobium baculatum (strain DSM 4028 / VKM B-1378 / X)</name>
    <name type="common">Desulfovibrio baculatus</name>
    <dbReference type="NCBI Taxonomy" id="525897"/>
    <lineage>
        <taxon>Bacteria</taxon>
        <taxon>Pseudomonadati</taxon>
        <taxon>Thermodesulfobacteriota</taxon>
        <taxon>Desulfovibrionia</taxon>
        <taxon>Desulfovibrionales</taxon>
        <taxon>Desulfomicrobiaceae</taxon>
        <taxon>Desulfomicrobium</taxon>
    </lineage>
</organism>
<dbReference type="InterPro" id="IPR004358">
    <property type="entry name" value="Sig_transdc_His_kin-like_C"/>
</dbReference>
<feature type="domain" description="Response regulatory" evidence="5">
    <location>
        <begin position="13"/>
        <end position="127"/>
    </location>
</feature>
<evidence type="ECO:0000313" key="9">
    <source>
        <dbReference type="Proteomes" id="UP000002216"/>
    </source>
</evidence>
<dbReference type="PROSITE" id="PS50113">
    <property type="entry name" value="PAC"/>
    <property type="match status" value="1"/>
</dbReference>
<dbReference type="GO" id="GO:0000160">
    <property type="term" value="P:phosphorelay signal transduction system"/>
    <property type="evidence" value="ECO:0007669"/>
    <property type="project" value="InterPro"/>
</dbReference>
<feature type="domain" description="Histidine kinase" evidence="4">
    <location>
        <begin position="312"/>
        <end position="549"/>
    </location>
</feature>
<dbReference type="CDD" id="cd00075">
    <property type="entry name" value="HATPase"/>
    <property type="match status" value="1"/>
</dbReference>
<dbReference type="Proteomes" id="UP000002216">
    <property type="component" value="Chromosome"/>
</dbReference>
<dbReference type="PROSITE" id="PS50112">
    <property type="entry name" value="PAS"/>
    <property type="match status" value="1"/>
</dbReference>
<feature type="domain" description="PAC" evidence="7">
    <location>
        <begin position="240"/>
        <end position="292"/>
    </location>
</feature>
<dbReference type="SUPFAM" id="SSF52172">
    <property type="entry name" value="CheY-like"/>
    <property type="match status" value="1"/>
</dbReference>
<accession>C7LSX0</accession>
<keyword evidence="8" id="KW-0418">Kinase</keyword>
<evidence type="ECO:0000259" key="7">
    <source>
        <dbReference type="PROSITE" id="PS50113"/>
    </source>
</evidence>
<dbReference type="HOGENOM" id="CLU_000445_114_72_7"/>
<sequence>MESSSKSRPSHRSILIIEDEEFIRLTVADHLKDNGHSADEAASGAEGLRLLDVDRHETVLLDLRLGDMDGHSILAGIREKSAEIPVIIVSGAGDMHDVIKALRAGASDFLTKPILDFALLDLALEKAWERLDLLQERREYAHELERRVLERTAELAETNSKLQESEALFRQLVENINEIFWLQQLDPPRMLYFSKACEGILGVSRDVVMDDIRNLVKHIHPDDYARARDFFQLKTLENPVDEYFKFIRPDGEIRWLRSKIFPIASAHGISPRVAGITEDITERIAAAERDKDNQRKLIQADKLISLGTLAAGVAHEINNPNHLLRLNAQAVEQIWSQLREQFDVSLPEASAISIGGMTMEQLDTEIPRLLRGMIGASDRIRDIVQHMKDFARTDTQDTDQPVNVEDVLRAAVSLLHNKLKNATDRLEISIESGVPPVKGSHQRLEQVFINLLMNAAEALQDKNAGIHVCLRRQSPHQLELTIRDEGTGITAQVLEHIFDPFFTTKRDCGGLGLGLSISKTIIDAHGGELSFEPAQNGGTLARVTLPIMETRS</sequence>